<dbReference type="GO" id="GO:0005737">
    <property type="term" value="C:cytoplasm"/>
    <property type="evidence" value="ECO:0007669"/>
    <property type="project" value="TreeGrafter"/>
</dbReference>
<evidence type="ECO:0000313" key="3">
    <source>
        <dbReference type="EMBL" id="KUK77164.1"/>
    </source>
</evidence>
<dbReference type="PANTHER" id="PTHR21621:SF0">
    <property type="entry name" value="BETA-CITRYLGLUTAMATE SYNTHASE B-RELATED"/>
    <property type="match status" value="1"/>
</dbReference>
<dbReference type="PANTHER" id="PTHR21621">
    <property type="entry name" value="RIBOSOMAL PROTEIN S6 MODIFICATION PROTEIN"/>
    <property type="match status" value="1"/>
</dbReference>
<dbReference type="GO" id="GO:0009432">
    <property type="term" value="P:SOS response"/>
    <property type="evidence" value="ECO:0007669"/>
    <property type="project" value="TreeGrafter"/>
</dbReference>
<dbReference type="GO" id="GO:0046872">
    <property type="term" value="F:metal ion binding"/>
    <property type="evidence" value="ECO:0007669"/>
    <property type="project" value="InterPro"/>
</dbReference>
<comment type="caution">
    <text evidence="3">The sequence shown here is derived from an EMBL/GenBank/DDBJ whole genome shotgun (WGS) entry which is preliminary data.</text>
</comment>
<dbReference type="AlphaFoldDB" id="A0A101HHU2"/>
<feature type="domain" description="ATP-grasp" evidence="2">
    <location>
        <begin position="73"/>
        <end position="322"/>
    </location>
</feature>
<gene>
    <name evidence="3" type="ORF">XD93_0500</name>
</gene>
<dbReference type="PROSITE" id="PS50975">
    <property type="entry name" value="ATP_GRASP"/>
    <property type="match status" value="1"/>
</dbReference>
<dbReference type="EMBL" id="LGGO01000060">
    <property type="protein sequence ID" value="KUK77164.1"/>
    <property type="molecule type" value="Genomic_DNA"/>
</dbReference>
<name>A0A101HHU2_9BACT</name>
<dbReference type="InterPro" id="IPR011761">
    <property type="entry name" value="ATP-grasp"/>
</dbReference>
<proteinExistence type="predicted"/>
<sequence>MKTYKEYLKEAGNVHLAYYLEAADILDIKYKVLVHRLLAKFEYKDKVWFIINTATPLTNSPSSTIAKRKHLTNLVLTEADLPVPKQVPIDSPIDAIKFFDAYKEIVIKPAQQLGGIGITILPSTEQDVIKAYRLAKEKNRSKSGTEVLGEEFVHGDNYRLLVVGEKVVGAVRRKAAEIIGNSKNTVKELIDISNMDRKKNILKPITIDNEVELRLREYNMTLDSIPKLGERIKLRYSCNLSAGGTTQECMAEVGDYYKDLAIKTTKAIGMEFGGIDIITPDISKKSKCAINEINYNPGLRLHYKVHEGKVVKVAVPIMEYIRDKYLNS</sequence>
<keyword evidence="1" id="KW-0547">Nucleotide-binding</keyword>
<accession>A0A101HHU2</accession>
<protein>
    <submittedName>
        <fullName evidence="3">Cyanophycin synthetase</fullName>
    </submittedName>
</protein>
<dbReference type="Proteomes" id="UP000053904">
    <property type="component" value="Unassembled WGS sequence"/>
</dbReference>
<dbReference type="SUPFAM" id="SSF56059">
    <property type="entry name" value="Glutathione synthetase ATP-binding domain-like"/>
    <property type="match status" value="1"/>
</dbReference>
<dbReference type="GO" id="GO:0005524">
    <property type="term" value="F:ATP binding"/>
    <property type="evidence" value="ECO:0007669"/>
    <property type="project" value="UniProtKB-UniRule"/>
</dbReference>
<organism evidence="3 4">
    <name type="scientific">candidate division WS6 bacterium 34_10</name>
    <dbReference type="NCBI Taxonomy" id="1641389"/>
    <lineage>
        <taxon>Bacteria</taxon>
        <taxon>Candidatus Dojkabacteria</taxon>
    </lineage>
</organism>
<dbReference type="GO" id="GO:0018169">
    <property type="term" value="F:ribosomal S6-glutamic acid ligase activity"/>
    <property type="evidence" value="ECO:0007669"/>
    <property type="project" value="TreeGrafter"/>
</dbReference>
<evidence type="ECO:0000313" key="4">
    <source>
        <dbReference type="Proteomes" id="UP000053904"/>
    </source>
</evidence>
<reference evidence="4" key="1">
    <citation type="journal article" date="2015" name="MBio">
        <title>Genome-Resolved Metagenomic Analysis Reveals Roles for Candidate Phyla and Other Microbial Community Members in Biogeochemical Transformations in Oil Reservoirs.</title>
        <authorList>
            <person name="Hu P."/>
            <person name="Tom L."/>
            <person name="Singh A."/>
            <person name="Thomas B.C."/>
            <person name="Baker B.J."/>
            <person name="Piceno Y.M."/>
            <person name="Andersen G.L."/>
            <person name="Banfield J.F."/>
        </authorList>
    </citation>
    <scope>NUCLEOTIDE SEQUENCE [LARGE SCALE GENOMIC DNA]</scope>
</reference>
<dbReference type="Gene3D" id="3.30.470.20">
    <property type="entry name" value="ATP-grasp fold, B domain"/>
    <property type="match status" value="2"/>
</dbReference>
<evidence type="ECO:0000259" key="2">
    <source>
        <dbReference type="PROSITE" id="PS50975"/>
    </source>
</evidence>
<evidence type="ECO:0000256" key="1">
    <source>
        <dbReference type="PROSITE-ProRule" id="PRU00409"/>
    </source>
</evidence>
<keyword evidence="1" id="KW-0067">ATP-binding</keyword>